<evidence type="ECO:0000256" key="6">
    <source>
        <dbReference type="ARBA" id="ARBA00011738"/>
    </source>
</evidence>
<accession>A0A1E7FNN2</accession>
<evidence type="ECO:0000256" key="8">
    <source>
        <dbReference type="ARBA" id="ARBA00022490"/>
    </source>
</evidence>
<dbReference type="HAMAP" id="MF_00004">
    <property type="entry name" value="Aden_phosphoribosyltr"/>
    <property type="match status" value="1"/>
</dbReference>
<gene>
    <name evidence="13" type="ORF">FRACYDRAFT_235828</name>
</gene>
<evidence type="ECO:0000256" key="7">
    <source>
        <dbReference type="ARBA" id="ARBA00011893"/>
    </source>
</evidence>
<evidence type="ECO:0000256" key="11">
    <source>
        <dbReference type="ARBA" id="ARBA00022726"/>
    </source>
</evidence>
<comment type="function">
    <text evidence="2">Catalyzes a salvage reaction resulting in the formation of AMP, that is energically less costly than de novo synthesis.</text>
</comment>
<dbReference type="InterPro" id="IPR050120">
    <property type="entry name" value="Adenine_PRTase"/>
</dbReference>
<dbReference type="SUPFAM" id="SSF53271">
    <property type="entry name" value="PRTase-like"/>
    <property type="match status" value="1"/>
</dbReference>
<evidence type="ECO:0000313" key="13">
    <source>
        <dbReference type="EMBL" id="OEU19770.1"/>
    </source>
</evidence>
<dbReference type="GO" id="GO:0006166">
    <property type="term" value="P:purine ribonucleoside salvage"/>
    <property type="evidence" value="ECO:0007669"/>
    <property type="project" value="UniProtKB-KW"/>
</dbReference>
<dbReference type="FunFam" id="3.40.50.2020:FF:000004">
    <property type="entry name" value="Adenine phosphoribosyltransferase"/>
    <property type="match status" value="1"/>
</dbReference>
<dbReference type="GO" id="GO:0044209">
    <property type="term" value="P:AMP salvage"/>
    <property type="evidence" value="ECO:0007669"/>
    <property type="project" value="UniProtKB-UniPathway"/>
</dbReference>
<dbReference type="AlphaFoldDB" id="A0A1E7FNN2"/>
<evidence type="ECO:0000259" key="12">
    <source>
        <dbReference type="Pfam" id="PF00156"/>
    </source>
</evidence>
<keyword evidence="8" id="KW-0963">Cytoplasm</keyword>
<comment type="catalytic activity">
    <reaction evidence="1">
        <text>AMP + diphosphate = 5-phospho-alpha-D-ribose 1-diphosphate + adenine</text>
        <dbReference type="Rhea" id="RHEA:16609"/>
        <dbReference type="ChEBI" id="CHEBI:16708"/>
        <dbReference type="ChEBI" id="CHEBI:33019"/>
        <dbReference type="ChEBI" id="CHEBI:58017"/>
        <dbReference type="ChEBI" id="CHEBI:456215"/>
        <dbReference type="EC" id="2.4.2.7"/>
    </reaction>
</comment>
<dbReference type="Proteomes" id="UP000095751">
    <property type="component" value="Unassembled WGS sequence"/>
</dbReference>
<evidence type="ECO:0000256" key="1">
    <source>
        <dbReference type="ARBA" id="ARBA00000868"/>
    </source>
</evidence>
<dbReference type="Pfam" id="PF00156">
    <property type="entry name" value="Pribosyltran"/>
    <property type="match status" value="1"/>
</dbReference>
<keyword evidence="9" id="KW-0328">Glycosyltransferase</keyword>
<dbReference type="InterPro" id="IPR029057">
    <property type="entry name" value="PRTase-like"/>
</dbReference>
<proteinExistence type="inferred from homology"/>
<dbReference type="InParanoid" id="A0A1E7FNN2"/>
<dbReference type="KEGG" id="fcy:FRACYDRAFT_235828"/>
<organism evidence="13 14">
    <name type="scientific">Fragilariopsis cylindrus CCMP1102</name>
    <dbReference type="NCBI Taxonomy" id="635003"/>
    <lineage>
        <taxon>Eukaryota</taxon>
        <taxon>Sar</taxon>
        <taxon>Stramenopiles</taxon>
        <taxon>Ochrophyta</taxon>
        <taxon>Bacillariophyta</taxon>
        <taxon>Bacillariophyceae</taxon>
        <taxon>Bacillariophycidae</taxon>
        <taxon>Bacillariales</taxon>
        <taxon>Bacillariaceae</taxon>
        <taxon>Fragilariopsis</taxon>
    </lineage>
</organism>
<dbReference type="InterPro" id="IPR005764">
    <property type="entry name" value="Ade_phspho_trans"/>
</dbReference>
<evidence type="ECO:0000256" key="3">
    <source>
        <dbReference type="ARBA" id="ARBA00004496"/>
    </source>
</evidence>
<dbReference type="InterPro" id="IPR000836">
    <property type="entry name" value="PRTase_dom"/>
</dbReference>
<evidence type="ECO:0000256" key="4">
    <source>
        <dbReference type="ARBA" id="ARBA00004659"/>
    </source>
</evidence>
<evidence type="ECO:0000313" key="14">
    <source>
        <dbReference type="Proteomes" id="UP000095751"/>
    </source>
</evidence>
<dbReference type="UniPathway" id="UPA00588">
    <property type="reaction ID" value="UER00646"/>
</dbReference>
<sequence>MSSLDLKYKQDGEEAKEIAKYLPYFPFKGIDRFYDIGGFLYEPAVFQKIVDIFVERYQAIGIDVVAGLDARGFILGPPIALALKKPFIMMRKKGKMPNTVESKEYETEYGSRSGLTVQADKIKKGDRVLIIDDLVATGGTLSSAISLVKQLDGVVVECACVVELKLFIDPSEESGLPSRTKSFAKLGHQDVPVWGLVSEDILLNEAELPKGYKDDGEEH</sequence>
<evidence type="ECO:0000256" key="2">
    <source>
        <dbReference type="ARBA" id="ARBA00003968"/>
    </source>
</evidence>
<dbReference type="NCBIfam" id="NF002636">
    <property type="entry name" value="PRK02304.1-5"/>
    <property type="match status" value="1"/>
</dbReference>
<dbReference type="CDD" id="cd06223">
    <property type="entry name" value="PRTases_typeI"/>
    <property type="match status" value="1"/>
</dbReference>
<dbReference type="Gene3D" id="3.40.50.2020">
    <property type="match status" value="1"/>
</dbReference>
<comment type="subcellular location">
    <subcellularLocation>
        <location evidence="3">Cytoplasm</location>
    </subcellularLocation>
</comment>
<comment type="subunit">
    <text evidence="6">Homodimer.</text>
</comment>
<evidence type="ECO:0000256" key="9">
    <source>
        <dbReference type="ARBA" id="ARBA00022676"/>
    </source>
</evidence>
<dbReference type="GO" id="GO:0005737">
    <property type="term" value="C:cytoplasm"/>
    <property type="evidence" value="ECO:0007669"/>
    <property type="project" value="UniProtKB-SubCell"/>
</dbReference>
<dbReference type="GO" id="GO:0006168">
    <property type="term" value="P:adenine salvage"/>
    <property type="evidence" value="ECO:0007669"/>
    <property type="project" value="InterPro"/>
</dbReference>
<dbReference type="PANTHER" id="PTHR11776">
    <property type="entry name" value="ADENINE PHOSPHORIBOSYLTRANSFERASE"/>
    <property type="match status" value="1"/>
</dbReference>
<keyword evidence="11" id="KW-0660">Purine salvage</keyword>
<reference evidence="13 14" key="1">
    <citation type="submission" date="2016-09" db="EMBL/GenBank/DDBJ databases">
        <title>Extensive genetic diversity and differential bi-allelic expression allows diatom success in the polar Southern Ocean.</title>
        <authorList>
            <consortium name="DOE Joint Genome Institute"/>
            <person name="Mock T."/>
            <person name="Otillar R.P."/>
            <person name="Strauss J."/>
            <person name="Dupont C."/>
            <person name="Frickenhaus S."/>
            <person name="Maumus F."/>
            <person name="Mcmullan M."/>
            <person name="Sanges R."/>
            <person name="Schmutz J."/>
            <person name="Toseland A."/>
            <person name="Valas R."/>
            <person name="Veluchamy A."/>
            <person name="Ward B.J."/>
            <person name="Allen A."/>
            <person name="Barry K."/>
            <person name="Falciatore A."/>
            <person name="Ferrante M."/>
            <person name="Fortunato A.E."/>
            <person name="Gloeckner G."/>
            <person name="Gruber A."/>
            <person name="Hipkin R."/>
            <person name="Janech M."/>
            <person name="Kroth P."/>
            <person name="Leese F."/>
            <person name="Lindquist E."/>
            <person name="Lyon B.R."/>
            <person name="Martin J."/>
            <person name="Mayer C."/>
            <person name="Parker M."/>
            <person name="Quesneville H."/>
            <person name="Raymond J."/>
            <person name="Uhlig C."/>
            <person name="Valentin K.U."/>
            <person name="Worden A.Z."/>
            <person name="Armbrust E.V."/>
            <person name="Bowler C."/>
            <person name="Green B."/>
            <person name="Moulton V."/>
            <person name="Van Oosterhout C."/>
            <person name="Grigoriev I."/>
        </authorList>
    </citation>
    <scope>NUCLEOTIDE SEQUENCE [LARGE SCALE GENOMIC DNA]</scope>
    <source>
        <strain evidence="13 14">CCMP1102</strain>
    </source>
</reference>
<keyword evidence="10" id="KW-0808">Transferase</keyword>
<dbReference type="EMBL" id="KV784355">
    <property type="protein sequence ID" value="OEU19770.1"/>
    <property type="molecule type" value="Genomic_DNA"/>
</dbReference>
<comment type="similarity">
    <text evidence="5">Belongs to the purine/pyrimidine phosphoribosyltransferase family.</text>
</comment>
<comment type="pathway">
    <text evidence="4">Purine metabolism; AMP biosynthesis via salvage pathway; AMP from adenine: step 1/1.</text>
</comment>
<dbReference type="EC" id="2.4.2.7" evidence="7"/>
<dbReference type="PANTHER" id="PTHR11776:SF7">
    <property type="entry name" value="PHOSPHORIBOSYLTRANSFERASE DOMAIN-CONTAINING PROTEIN"/>
    <property type="match status" value="1"/>
</dbReference>
<evidence type="ECO:0000256" key="10">
    <source>
        <dbReference type="ARBA" id="ARBA00022679"/>
    </source>
</evidence>
<dbReference type="GO" id="GO:0003999">
    <property type="term" value="F:adenine phosphoribosyltransferase activity"/>
    <property type="evidence" value="ECO:0007669"/>
    <property type="project" value="UniProtKB-EC"/>
</dbReference>
<dbReference type="OrthoDB" id="363185at2759"/>
<name>A0A1E7FNN2_9STRA</name>
<protein>
    <recommendedName>
        <fullName evidence="7">adenine phosphoribosyltransferase</fullName>
        <ecNumber evidence="7">2.4.2.7</ecNumber>
    </recommendedName>
</protein>
<feature type="domain" description="Phosphoribosyltransferase" evidence="12">
    <location>
        <begin position="43"/>
        <end position="163"/>
    </location>
</feature>
<keyword evidence="14" id="KW-1185">Reference proteome</keyword>
<evidence type="ECO:0000256" key="5">
    <source>
        <dbReference type="ARBA" id="ARBA00008391"/>
    </source>
</evidence>